<dbReference type="EMBL" id="NXNI01000001">
    <property type="protein sequence ID" value="PCR89487.1"/>
    <property type="molecule type" value="Genomic_DNA"/>
</dbReference>
<feature type="transmembrane region" description="Helical" evidence="1">
    <location>
        <begin position="67"/>
        <end position="85"/>
    </location>
</feature>
<dbReference type="AlphaFoldDB" id="A0A2A5QRM3"/>
<protein>
    <recommendedName>
        <fullName evidence="4">DUF3784 domain-containing protein</fullName>
    </recommendedName>
</protein>
<dbReference type="InterPro" id="IPR017259">
    <property type="entry name" value="UCP037672"/>
</dbReference>
<evidence type="ECO:0000313" key="2">
    <source>
        <dbReference type="EMBL" id="PCR89487.1"/>
    </source>
</evidence>
<evidence type="ECO:0000256" key="1">
    <source>
        <dbReference type="SAM" id="Phobius"/>
    </source>
</evidence>
<accession>A0A2A5QRM3</accession>
<keyword evidence="1" id="KW-0472">Membrane</keyword>
<sequence>MIVGLGTALLGYLIKYREWTFLIAGYDTSTDVPKEVAANIVGNLAIRVGVATIVFGLFAAVTSLPETVTLAFAAIVLLGAGRTIYRLQTYQKTPT</sequence>
<organism evidence="2 3">
    <name type="scientific">Natrinema ejinorense</name>
    <dbReference type="NCBI Taxonomy" id="373386"/>
    <lineage>
        <taxon>Archaea</taxon>
        <taxon>Methanobacteriati</taxon>
        <taxon>Methanobacteriota</taxon>
        <taxon>Stenosarchaea group</taxon>
        <taxon>Halobacteria</taxon>
        <taxon>Halobacteriales</taxon>
        <taxon>Natrialbaceae</taxon>
        <taxon>Natrinema</taxon>
    </lineage>
</organism>
<dbReference type="Pfam" id="PF12650">
    <property type="entry name" value="DUF3784"/>
    <property type="match status" value="1"/>
</dbReference>
<evidence type="ECO:0008006" key="4">
    <source>
        <dbReference type="Google" id="ProtNLM"/>
    </source>
</evidence>
<keyword evidence="1" id="KW-1133">Transmembrane helix</keyword>
<gene>
    <name evidence="2" type="ORF">CP557_02405</name>
</gene>
<keyword evidence="1" id="KW-0812">Transmembrane</keyword>
<keyword evidence="3" id="KW-1185">Reference proteome</keyword>
<reference evidence="2 3" key="1">
    <citation type="submission" date="2017-09" db="EMBL/GenBank/DDBJ databases">
        <title>Genome sequences of Natrinema ejinorence JCM 13890T.</title>
        <authorList>
            <person name="Roh S.W."/>
            <person name="Kim Y.B."/>
            <person name="Kim J.Y."/>
        </authorList>
    </citation>
    <scope>NUCLEOTIDE SEQUENCE [LARGE SCALE GENOMIC DNA]</scope>
    <source>
        <strain evidence="2 3">JCM 13890</strain>
    </source>
</reference>
<dbReference type="Proteomes" id="UP000219689">
    <property type="component" value="Unassembled WGS sequence"/>
</dbReference>
<evidence type="ECO:0000313" key="3">
    <source>
        <dbReference type="Proteomes" id="UP000219689"/>
    </source>
</evidence>
<feature type="transmembrane region" description="Helical" evidence="1">
    <location>
        <begin position="44"/>
        <end position="61"/>
    </location>
</feature>
<proteinExistence type="predicted"/>
<comment type="caution">
    <text evidence="2">The sequence shown here is derived from an EMBL/GenBank/DDBJ whole genome shotgun (WGS) entry which is preliminary data.</text>
</comment>
<name>A0A2A5QRM3_9EURY</name>